<protein>
    <submittedName>
        <fullName evidence="1">Uncharacterized protein</fullName>
    </submittedName>
</protein>
<name>A0ABW2S4P2_9NOCA</name>
<dbReference type="EMBL" id="JBHTCS010000026">
    <property type="protein sequence ID" value="MFC7450518.1"/>
    <property type="molecule type" value="Genomic_DNA"/>
</dbReference>
<gene>
    <name evidence="1" type="ORF">ACFQS9_21710</name>
</gene>
<keyword evidence="2" id="KW-1185">Reference proteome</keyword>
<organism evidence="1 2">
    <name type="scientific">Rhodococcus daqingensis</name>
    <dbReference type="NCBI Taxonomy" id="2479363"/>
    <lineage>
        <taxon>Bacteria</taxon>
        <taxon>Bacillati</taxon>
        <taxon>Actinomycetota</taxon>
        <taxon>Actinomycetes</taxon>
        <taxon>Mycobacteriales</taxon>
        <taxon>Nocardiaceae</taxon>
        <taxon>Rhodococcus</taxon>
    </lineage>
</organism>
<evidence type="ECO:0000313" key="1">
    <source>
        <dbReference type="EMBL" id="MFC7450518.1"/>
    </source>
</evidence>
<dbReference type="RefSeq" id="WP_378408530.1">
    <property type="nucleotide sequence ID" value="NZ_JBHTCS010000026.1"/>
</dbReference>
<accession>A0ABW2S4P2</accession>
<comment type="caution">
    <text evidence="1">The sequence shown here is derived from an EMBL/GenBank/DDBJ whole genome shotgun (WGS) entry which is preliminary data.</text>
</comment>
<sequence length="183" mass="19965">MTENAIDSQITVTLTIGLDTIVSTEHEYDRDGGYQGQREVTLLEAVAERIARQLTKDAREQIDYAGVRRRVDDAITEMVSVKLADFTEREIVPTDSYGNPKGPARTIAEEIVTAAAGWCNQPSGEYGRGGTRLQKIIREEIDRQFTKELKGAIDEAKATVTAKVRDHAAQLLADTLTAAGGAS</sequence>
<reference evidence="2" key="1">
    <citation type="journal article" date="2019" name="Int. J. Syst. Evol. Microbiol.">
        <title>The Global Catalogue of Microorganisms (GCM) 10K type strain sequencing project: providing services to taxonomists for standard genome sequencing and annotation.</title>
        <authorList>
            <consortium name="The Broad Institute Genomics Platform"/>
            <consortium name="The Broad Institute Genome Sequencing Center for Infectious Disease"/>
            <person name="Wu L."/>
            <person name="Ma J."/>
        </authorList>
    </citation>
    <scope>NUCLEOTIDE SEQUENCE [LARGE SCALE GENOMIC DNA]</scope>
    <source>
        <strain evidence="2">ICMP 19430</strain>
    </source>
</reference>
<proteinExistence type="predicted"/>
<evidence type="ECO:0000313" key="2">
    <source>
        <dbReference type="Proteomes" id="UP001596484"/>
    </source>
</evidence>
<dbReference type="Proteomes" id="UP001596484">
    <property type="component" value="Unassembled WGS sequence"/>
</dbReference>